<comment type="similarity">
    <text evidence="1">Belongs to the WD repeat LST8 family.</text>
</comment>
<dbReference type="InterPro" id="IPR037588">
    <property type="entry name" value="MLST8"/>
</dbReference>
<dbReference type="InterPro" id="IPR019775">
    <property type="entry name" value="WD40_repeat_CS"/>
</dbReference>
<dbReference type="OrthoDB" id="10248252at2759"/>
<dbReference type="Proteomes" id="UP000184188">
    <property type="component" value="Unassembled WGS sequence"/>
</dbReference>
<evidence type="ECO:0000256" key="3">
    <source>
        <dbReference type="ARBA" id="ARBA00022737"/>
    </source>
</evidence>
<dbReference type="PROSITE" id="PS00678">
    <property type="entry name" value="WD_REPEATS_1"/>
    <property type="match status" value="1"/>
</dbReference>
<dbReference type="GO" id="GO:0031932">
    <property type="term" value="C:TORC2 complex"/>
    <property type="evidence" value="ECO:0007669"/>
    <property type="project" value="InterPro"/>
</dbReference>
<dbReference type="PANTHER" id="PTHR19842">
    <property type="entry name" value="G BETA-LIKE PROTEIN GBL"/>
    <property type="match status" value="1"/>
</dbReference>
<protein>
    <submittedName>
        <fullName evidence="6">Uncharacterized protein</fullName>
    </submittedName>
</protein>
<dbReference type="Gene3D" id="2.130.10.10">
    <property type="entry name" value="YVTN repeat-like/Quinoprotein amine dehydrogenase"/>
    <property type="match status" value="1"/>
</dbReference>
<feature type="compositionally biased region" description="Basic residues" evidence="5">
    <location>
        <begin position="771"/>
        <end position="789"/>
    </location>
</feature>
<feature type="region of interest" description="Disordered" evidence="5">
    <location>
        <begin position="61"/>
        <end position="147"/>
    </location>
</feature>
<dbReference type="SMART" id="SM00320">
    <property type="entry name" value="WD40"/>
    <property type="match status" value="6"/>
</dbReference>
<keyword evidence="7" id="KW-1185">Reference proteome</keyword>
<feature type="compositionally biased region" description="Basic and acidic residues" evidence="5">
    <location>
        <begin position="790"/>
        <end position="799"/>
    </location>
</feature>
<evidence type="ECO:0000256" key="2">
    <source>
        <dbReference type="ARBA" id="ARBA00022574"/>
    </source>
</evidence>
<dbReference type="GO" id="GO:0031931">
    <property type="term" value="C:TORC1 complex"/>
    <property type="evidence" value="ECO:0007669"/>
    <property type="project" value="InterPro"/>
</dbReference>
<dbReference type="Pfam" id="PF00400">
    <property type="entry name" value="WD40"/>
    <property type="match status" value="1"/>
</dbReference>
<proteinExistence type="inferred from homology"/>
<reference evidence="7" key="1">
    <citation type="journal article" date="2017" name="Genome Biol.">
        <title>Comparative genomics reveals high biological diversity and specific adaptations in the industrially and medically important fungal genus Aspergillus.</title>
        <authorList>
            <person name="de Vries R.P."/>
            <person name="Riley R."/>
            <person name="Wiebenga A."/>
            <person name="Aguilar-Osorio G."/>
            <person name="Amillis S."/>
            <person name="Uchima C.A."/>
            <person name="Anderluh G."/>
            <person name="Asadollahi M."/>
            <person name="Askin M."/>
            <person name="Barry K."/>
            <person name="Battaglia E."/>
            <person name="Bayram O."/>
            <person name="Benocci T."/>
            <person name="Braus-Stromeyer S.A."/>
            <person name="Caldana C."/>
            <person name="Canovas D."/>
            <person name="Cerqueira G.C."/>
            <person name="Chen F."/>
            <person name="Chen W."/>
            <person name="Choi C."/>
            <person name="Clum A."/>
            <person name="Dos Santos R.A."/>
            <person name="Damasio A.R."/>
            <person name="Diallinas G."/>
            <person name="Emri T."/>
            <person name="Fekete E."/>
            <person name="Flipphi M."/>
            <person name="Freyberg S."/>
            <person name="Gallo A."/>
            <person name="Gournas C."/>
            <person name="Habgood R."/>
            <person name="Hainaut M."/>
            <person name="Harispe M.L."/>
            <person name="Henrissat B."/>
            <person name="Hilden K.S."/>
            <person name="Hope R."/>
            <person name="Hossain A."/>
            <person name="Karabika E."/>
            <person name="Karaffa L."/>
            <person name="Karanyi Z."/>
            <person name="Krasevec N."/>
            <person name="Kuo A."/>
            <person name="Kusch H."/>
            <person name="LaButti K."/>
            <person name="Lagendijk E.L."/>
            <person name="Lapidus A."/>
            <person name="Levasseur A."/>
            <person name="Lindquist E."/>
            <person name="Lipzen A."/>
            <person name="Logrieco A.F."/>
            <person name="MacCabe A."/>
            <person name="Maekelae M.R."/>
            <person name="Malavazi I."/>
            <person name="Melin P."/>
            <person name="Meyer V."/>
            <person name="Mielnichuk N."/>
            <person name="Miskei M."/>
            <person name="Molnar A.P."/>
            <person name="Mule G."/>
            <person name="Ngan C.Y."/>
            <person name="Orejas M."/>
            <person name="Orosz E."/>
            <person name="Ouedraogo J.P."/>
            <person name="Overkamp K.M."/>
            <person name="Park H.-S."/>
            <person name="Perrone G."/>
            <person name="Piumi F."/>
            <person name="Punt P.J."/>
            <person name="Ram A.F."/>
            <person name="Ramon A."/>
            <person name="Rauscher S."/>
            <person name="Record E."/>
            <person name="Riano-Pachon D.M."/>
            <person name="Robert V."/>
            <person name="Roehrig J."/>
            <person name="Ruller R."/>
            <person name="Salamov A."/>
            <person name="Salih N.S."/>
            <person name="Samson R.A."/>
            <person name="Sandor E."/>
            <person name="Sanguinetti M."/>
            <person name="Schuetze T."/>
            <person name="Sepcic K."/>
            <person name="Shelest E."/>
            <person name="Sherlock G."/>
            <person name="Sophianopoulou V."/>
            <person name="Squina F.M."/>
            <person name="Sun H."/>
            <person name="Susca A."/>
            <person name="Todd R.B."/>
            <person name="Tsang A."/>
            <person name="Unkles S.E."/>
            <person name="van de Wiele N."/>
            <person name="van Rossen-Uffink D."/>
            <person name="Oliveira J.V."/>
            <person name="Vesth T.C."/>
            <person name="Visser J."/>
            <person name="Yu J.-H."/>
            <person name="Zhou M."/>
            <person name="Andersen M.R."/>
            <person name="Archer D.B."/>
            <person name="Baker S.E."/>
            <person name="Benoit I."/>
            <person name="Brakhage A.A."/>
            <person name="Braus G.H."/>
            <person name="Fischer R."/>
            <person name="Frisvad J.C."/>
            <person name="Goldman G.H."/>
            <person name="Houbraken J."/>
            <person name="Oakley B."/>
            <person name="Pocsi I."/>
            <person name="Scazzocchio C."/>
            <person name="Seiboth B."/>
            <person name="vanKuyk P.A."/>
            <person name="Wortman J."/>
            <person name="Dyer P.S."/>
            <person name="Grigoriev I.V."/>
        </authorList>
    </citation>
    <scope>NUCLEOTIDE SEQUENCE [LARGE SCALE GENOMIC DNA]</scope>
    <source>
        <strain evidence="7">CBS 506.65</strain>
    </source>
</reference>
<feature type="compositionally biased region" description="Basic residues" evidence="5">
    <location>
        <begin position="80"/>
        <end position="90"/>
    </location>
</feature>
<keyword evidence="3" id="KW-0677">Repeat</keyword>
<feature type="repeat" description="WD" evidence="4">
    <location>
        <begin position="309"/>
        <end position="341"/>
    </location>
</feature>
<dbReference type="FunFam" id="2.130.10.10:FF:000969">
    <property type="entry name" value="WD repeat protein"/>
    <property type="match status" value="1"/>
</dbReference>
<feature type="compositionally biased region" description="Basic and acidic residues" evidence="5">
    <location>
        <begin position="750"/>
        <end position="766"/>
    </location>
</feature>
<dbReference type="GeneID" id="34609942"/>
<dbReference type="GO" id="GO:0031929">
    <property type="term" value="P:TOR signaling"/>
    <property type="evidence" value="ECO:0007669"/>
    <property type="project" value="InterPro"/>
</dbReference>
<dbReference type="GO" id="GO:0032956">
    <property type="term" value="P:regulation of actin cytoskeleton organization"/>
    <property type="evidence" value="ECO:0007669"/>
    <property type="project" value="TreeGrafter"/>
</dbReference>
<evidence type="ECO:0000313" key="7">
    <source>
        <dbReference type="Proteomes" id="UP000184188"/>
    </source>
</evidence>
<sequence length="877" mass="98680">MPPDNTTISTRPLPLYRTTATADNELHIRPHQYALESSNTQNNLSPDEEARILLAEFMNKSRKAPAEQKSIAKNHDRQKLQRHMSMKPKRQLRESSYSSSSEAPRARIPRRFVSSENKENVDLAVTNISPSSEIPQKSRRSGRPISRPRNYYAKIRIGEETTEEETTKVTIRKAPVAVRKNEPTRYSKEAPRKPSSGKLLRDRELGLCRVSQRQLHKEFSQNLKISKRWKGASNDVLVLTWSPKGTQFAVGAAAESDDLNMDYNRGNNLLLGDLTRNSLKELPDHWVQRPRRRNLALNTTADRRLFMSVTAIQWYEDMLLTASYDHTVKLWDVANYDQISCRKTLRHRSKVNLMARSHFYSNLVATGTLDDFTLWDLEDNSSSPLEAIKGKQAKNIIEYTPTALVWGQTNVTKKFLVAGMSEKVPNQYITASSGQLAVWTASETSMAPIQISPSAQNIFDIKWHPTMPIFVTGSSRPKLNINGAAKDTRSVVRIYEPFVSKRSTMELDCPALDMNDVSFCPVNPNYVSASCTDGITYVWDIRDPSEVLHKLEHGYPINQINEEVSREQADVGVRVALWGNEIDAFYTGASDGVLKRWNILRSPEDTLVENTASLKEEIMCGTFSDDKTNLLIGDAAGGIHVLSSGPFWNTDECDMNLESAPEPASSSQPLSSSTGADPESESGVEIANRLLSSGALERHPVFGVGQGPNYKGPYARWARRSKDNNVPMHVLAKSPLTPEVQQCQLSGLPVDKRPGLDNHTREEIKAQIRLARTRNYKRNKKKRKRKHSSHRNDDDKENTKFISLISDDEGCFQPSKAEPEIIDLTMDSDSDSSSSASQPPDPFDIRAFLKVLAENLEEDYWWPDSGHIDANINDGDV</sequence>
<evidence type="ECO:0000256" key="1">
    <source>
        <dbReference type="ARBA" id="ARBA00009890"/>
    </source>
</evidence>
<dbReference type="PANTHER" id="PTHR19842:SF2">
    <property type="entry name" value="WD REPEAT PROTEIN (AFU_ORTHOLOGUE AFUA_5G04300)"/>
    <property type="match status" value="1"/>
</dbReference>
<evidence type="ECO:0000313" key="6">
    <source>
        <dbReference type="EMBL" id="OJJ44855.1"/>
    </source>
</evidence>
<feature type="region of interest" description="Disordered" evidence="5">
    <location>
        <begin position="748"/>
        <end position="799"/>
    </location>
</feature>
<feature type="compositionally biased region" description="Low complexity" evidence="5">
    <location>
        <begin position="657"/>
        <end position="673"/>
    </location>
</feature>
<organism evidence="6 7">
    <name type="scientific">Penicilliopsis zonata CBS 506.65</name>
    <dbReference type="NCBI Taxonomy" id="1073090"/>
    <lineage>
        <taxon>Eukaryota</taxon>
        <taxon>Fungi</taxon>
        <taxon>Dikarya</taxon>
        <taxon>Ascomycota</taxon>
        <taxon>Pezizomycotina</taxon>
        <taxon>Eurotiomycetes</taxon>
        <taxon>Eurotiomycetidae</taxon>
        <taxon>Eurotiales</taxon>
        <taxon>Aspergillaceae</taxon>
        <taxon>Penicilliopsis</taxon>
    </lineage>
</organism>
<dbReference type="AlphaFoldDB" id="A0A1L9SCB5"/>
<dbReference type="EMBL" id="KV878346">
    <property type="protein sequence ID" value="OJJ44855.1"/>
    <property type="molecule type" value="Genomic_DNA"/>
</dbReference>
<evidence type="ECO:0000256" key="5">
    <source>
        <dbReference type="SAM" id="MobiDB-lite"/>
    </source>
</evidence>
<dbReference type="InterPro" id="IPR036322">
    <property type="entry name" value="WD40_repeat_dom_sf"/>
</dbReference>
<name>A0A1L9SCB5_9EURO</name>
<dbReference type="STRING" id="1073090.A0A1L9SCB5"/>
<dbReference type="InterPro" id="IPR015943">
    <property type="entry name" value="WD40/YVTN_repeat-like_dom_sf"/>
</dbReference>
<feature type="region of interest" description="Disordered" evidence="5">
    <location>
        <begin position="654"/>
        <end position="683"/>
    </location>
</feature>
<dbReference type="PROSITE" id="PS50082">
    <property type="entry name" value="WD_REPEATS_2"/>
    <property type="match status" value="1"/>
</dbReference>
<keyword evidence="2 4" id="KW-0853">WD repeat</keyword>
<dbReference type="InterPro" id="IPR001680">
    <property type="entry name" value="WD40_rpt"/>
</dbReference>
<accession>A0A1L9SCB5</accession>
<dbReference type="VEuPathDB" id="FungiDB:ASPZODRAFT_134254"/>
<dbReference type="SUPFAM" id="SSF50978">
    <property type="entry name" value="WD40 repeat-like"/>
    <property type="match status" value="1"/>
</dbReference>
<dbReference type="RefSeq" id="XP_022579365.1">
    <property type="nucleotide sequence ID" value="XM_022723477.1"/>
</dbReference>
<evidence type="ECO:0000256" key="4">
    <source>
        <dbReference type="PROSITE-ProRule" id="PRU00221"/>
    </source>
</evidence>
<gene>
    <name evidence="6" type="ORF">ASPZODRAFT_134254</name>
</gene>
<feature type="compositionally biased region" description="Polar residues" evidence="5">
    <location>
        <begin position="126"/>
        <end position="135"/>
    </location>
</feature>